<dbReference type="EMBL" id="DUZY01000001">
    <property type="protein sequence ID" value="DAD17835.1"/>
    <property type="molecule type" value="Genomic_DNA"/>
</dbReference>
<keyword evidence="3" id="KW-1185">Reference proteome</keyword>
<accession>A0A822XG75</accession>
<evidence type="ECO:0000313" key="3">
    <source>
        <dbReference type="Proteomes" id="UP000607653"/>
    </source>
</evidence>
<reference evidence="1 3" key="1">
    <citation type="journal article" date="2020" name="Mol. Biol. Evol.">
        <title>Distinct Expression and Methylation Patterns for Genes with Different Fates following a Single Whole-Genome Duplication in Flowering Plants.</title>
        <authorList>
            <person name="Shi T."/>
            <person name="Rahmani R.S."/>
            <person name="Gugger P.F."/>
            <person name="Wang M."/>
            <person name="Li H."/>
            <person name="Zhang Y."/>
            <person name="Li Z."/>
            <person name="Wang Q."/>
            <person name="Van de Peer Y."/>
            <person name="Marchal K."/>
            <person name="Chen J."/>
        </authorList>
    </citation>
    <scope>NUCLEOTIDE SEQUENCE [LARGE SCALE GENOMIC DNA]</scope>
    <source>
        <tissue evidence="1">Leaf</tissue>
    </source>
</reference>
<name>A0A822XG75_NELNU</name>
<comment type="caution">
    <text evidence="1">The sequence shown here is derived from an EMBL/GenBank/DDBJ whole genome shotgun (WGS) entry which is preliminary data.</text>
</comment>
<dbReference type="Proteomes" id="UP000607653">
    <property type="component" value="Unassembled WGS sequence"/>
</dbReference>
<dbReference type="AlphaFoldDB" id="A0A822XG75"/>
<dbReference type="EMBL" id="DUZY01000001">
    <property type="protein sequence ID" value="DAD25704.1"/>
    <property type="molecule type" value="Genomic_DNA"/>
</dbReference>
<gene>
    <name evidence="1" type="ORF">HUJ06_019298</name>
    <name evidence="2" type="ORF">HUJ06_027168</name>
</gene>
<evidence type="ECO:0000313" key="1">
    <source>
        <dbReference type="EMBL" id="DAD17835.1"/>
    </source>
</evidence>
<proteinExistence type="predicted"/>
<protein>
    <submittedName>
        <fullName evidence="1">Uncharacterized protein</fullName>
    </submittedName>
</protein>
<evidence type="ECO:0000313" key="2">
    <source>
        <dbReference type="EMBL" id="DAD25704.1"/>
    </source>
</evidence>
<sequence>MMTCSVLAGCITNYVFDMAKAMMEFDPGLYYNEHVTSPTKPVGTFMHLILS</sequence>
<organism evidence="1 3">
    <name type="scientific">Nelumbo nucifera</name>
    <name type="common">Sacred lotus</name>
    <dbReference type="NCBI Taxonomy" id="4432"/>
    <lineage>
        <taxon>Eukaryota</taxon>
        <taxon>Viridiplantae</taxon>
        <taxon>Streptophyta</taxon>
        <taxon>Embryophyta</taxon>
        <taxon>Tracheophyta</taxon>
        <taxon>Spermatophyta</taxon>
        <taxon>Magnoliopsida</taxon>
        <taxon>Proteales</taxon>
        <taxon>Nelumbonaceae</taxon>
        <taxon>Nelumbo</taxon>
    </lineage>
</organism>